<name>A0A9P6VDE9_9HELO</name>
<dbReference type="OrthoDB" id="2245989at2759"/>
<comment type="caution">
    <text evidence="2">The sequence shown here is derived from an EMBL/GenBank/DDBJ whole genome shotgun (WGS) entry which is preliminary data.</text>
</comment>
<accession>A0A9P6VDE9</accession>
<evidence type="ECO:0000256" key="1">
    <source>
        <dbReference type="SAM" id="MobiDB-lite"/>
    </source>
</evidence>
<gene>
    <name evidence="2" type="ORF">D0Z07_9385</name>
</gene>
<protein>
    <submittedName>
        <fullName evidence="2">Radicicol biosynthesis cluster regulator</fullName>
    </submittedName>
</protein>
<dbReference type="Proteomes" id="UP000785200">
    <property type="component" value="Unassembled WGS sequence"/>
</dbReference>
<dbReference type="EMBL" id="VNKQ01000022">
    <property type="protein sequence ID" value="KAG0644915.1"/>
    <property type="molecule type" value="Genomic_DNA"/>
</dbReference>
<dbReference type="Pfam" id="PF11905">
    <property type="entry name" value="DUF3425"/>
    <property type="match status" value="1"/>
</dbReference>
<dbReference type="AlphaFoldDB" id="A0A9P6VDE9"/>
<dbReference type="PANTHER" id="PTHR38116">
    <property type="entry name" value="CHROMOSOME 7, WHOLE GENOME SHOTGUN SEQUENCE"/>
    <property type="match status" value="1"/>
</dbReference>
<feature type="compositionally biased region" description="Basic residues" evidence="1">
    <location>
        <begin position="34"/>
        <end position="45"/>
    </location>
</feature>
<reference evidence="2" key="1">
    <citation type="submission" date="2019-07" db="EMBL/GenBank/DDBJ databases">
        <title>Hyphodiscus hymeniophilus genome sequencing and assembly.</title>
        <authorList>
            <person name="Kramer G."/>
            <person name="Nodwell J."/>
        </authorList>
    </citation>
    <scope>NUCLEOTIDE SEQUENCE</scope>
    <source>
        <strain evidence="2">ATCC 34498</strain>
    </source>
</reference>
<feature type="region of interest" description="Disordered" evidence="1">
    <location>
        <begin position="1"/>
        <end position="66"/>
    </location>
</feature>
<dbReference type="PANTHER" id="PTHR38116:SF1">
    <property type="entry name" value="BZIP DOMAIN-CONTAINING PROTEIN"/>
    <property type="match status" value="1"/>
</dbReference>
<dbReference type="InterPro" id="IPR021833">
    <property type="entry name" value="DUF3425"/>
</dbReference>
<sequence length="178" mass="20666">MPQQNGVRGPEDDWAGLNDPKERRKLQNRLNQRLWRKRQRVKKVKTGQEKAKPADSTSRGSKIWDSSLPENFRPTVLQHTVEHHPWIDLFPIPTMRDNLLRAGAAYDNAEICLDIVEVGEKPKEKAGLIVWGEPWDVYAWGASPAFLRKWGWSVEGCYDLLKSTNHWRMERGEKRIGL</sequence>
<proteinExistence type="predicted"/>
<evidence type="ECO:0000313" key="3">
    <source>
        <dbReference type="Proteomes" id="UP000785200"/>
    </source>
</evidence>
<keyword evidence="3" id="KW-1185">Reference proteome</keyword>
<organism evidence="2 3">
    <name type="scientific">Hyphodiscus hymeniophilus</name>
    <dbReference type="NCBI Taxonomy" id="353542"/>
    <lineage>
        <taxon>Eukaryota</taxon>
        <taxon>Fungi</taxon>
        <taxon>Dikarya</taxon>
        <taxon>Ascomycota</taxon>
        <taxon>Pezizomycotina</taxon>
        <taxon>Leotiomycetes</taxon>
        <taxon>Helotiales</taxon>
        <taxon>Hyphodiscaceae</taxon>
        <taxon>Hyphodiscus</taxon>
    </lineage>
</organism>
<evidence type="ECO:0000313" key="2">
    <source>
        <dbReference type="EMBL" id="KAG0644915.1"/>
    </source>
</evidence>